<evidence type="ECO:0000313" key="1">
    <source>
        <dbReference type="EMBL" id="KAF5194393.1"/>
    </source>
</evidence>
<sequence>CFFEVWWPAFSFVKPGTFILKEDYAVLVQATVAAKPLEFIWNPEVQLLVAVSFHSIDPNPDSSVEPAPLQPLLQVLLECLNDDYATGEAIGFDPFCHVWLGWIWFRRVYDQLVIMKLLVVFNFVQCVQSQKKDDHKPDSSDGVLPIVTELVYSRLANLTALFEGDIGRKLNFCVKNLEADWNGAFNFSSDLNFLTNCVKKTKGDLPQRICTAAELRFYFNGLFEGGTSSNYLKPNKNCNLTSWVPGCEPGWACSVPQNQKVDLKNSYIMPARTRDCQPCCEGFFCPYGLTCMIPCPLGAYCPLAKLNKTTGVCDPYHYQLPPGKPNHTCGGADLWADVLSASQLFCSAGSYCPTTTEKIPCSKG</sequence>
<protein>
    <submittedName>
        <fullName evidence="1">Abc transporter g family member</fullName>
    </submittedName>
</protein>
<keyword evidence="2" id="KW-1185">Reference proteome</keyword>
<gene>
    <name evidence="1" type="ORF">FRX31_016020</name>
</gene>
<dbReference type="Proteomes" id="UP000554482">
    <property type="component" value="Unassembled WGS sequence"/>
</dbReference>
<comment type="caution">
    <text evidence="1">The sequence shown here is derived from an EMBL/GenBank/DDBJ whole genome shotgun (WGS) entry which is preliminary data.</text>
</comment>
<dbReference type="EMBL" id="JABWDY010018769">
    <property type="protein sequence ID" value="KAF5194393.1"/>
    <property type="molecule type" value="Genomic_DNA"/>
</dbReference>
<dbReference type="AlphaFoldDB" id="A0A7J6WBQ5"/>
<feature type="non-terminal residue" evidence="1">
    <location>
        <position position="1"/>
    </location>
</feature>
<reference evidence="1 2" key="1">
    <citation type="submission" date="2020-06" db="EMBL/GenBank/DDBJ databases">
        <title>Transcriptomic and genomic resources for Thalictrum thalictroides and T. hernandezii: Facilitating candidate gene discovery in an emerging model plant lineage.</title>
        <authorList>
            <person name="Arias T."/>
            <person name="Riano-Pachon D.M."/>
            <person name="Di Stilio V.S."/>
        </authorList>
    </citation>
    <scope>NUCLEOTIDE SEQUENCE [LARGE SCALE GENOMIC DNA]</scope>
    <source>
        <strain evidence="2">cv. WT478/WT964</strain>
        <tissue evidence="1">Leaves</tissue>
    </source>
</reference>
<proteinExistence type="predicted"/>
<organism evidence="1 2">
    <name type="scientific">Thalictrum thalictroides</name>
    <name type="common">Rue-anemone</name>
    <name type="synonym">Anemone thalictroides</name>
    <dbReference type="NCBI Taxonomy" id="46969"/>
    <lineage>
        <taxon>Eukaryota</taxon>
        <taxon>Viridiplantae</taxon>
        <taxon>Streptophyta</taxon>
        <taxon>Embryophyta</taxon>
        <taxon>Tracheophyta</taxon>
        <taxon>Spermatophyta</taxon>
        <taxon>Magnoliopsida</taxon>
        <taxon>Ranunculales</taxon>
        <taxon>Ranunculaceae</taxon>
        <taxon>Thalictroideae</taxon>
        <taxon>Thalictrum</taxon>
    </lineage>
</organism>
<name>A0A7J6WBQ5_THATH</name>
<evidence type="ECO:0000313" key="2">
    <source>
        <dbReference type="Proteomes" id="UP000554482"/>
    </source>
</evidence>
<dbReference type="OrthoDB" id="66620at2759"/>
<accession>A0A7J6WBQ5</accession>